<dbReference type="NCBIfam" id="TIGR00367">
    <property type="entry name" value="calcium/sodium antiporter"/>
    <property type="match status" value="1"/>
</dbReference>
<organism evidence="7 8">
    <name type="scientific">Neorhodopirellula lusitana</name>
    <dbReference type="NCBI Taxonomy" id="445327"/>
    <lineage>
        <taxon>Bacteria</taxon>
        <taxon>Pseudomonadati</taxon>
        <taxon>Planctomycetota</taxon>
        <taxon>Planctomycetia</taxon>
        <taxon>Pirellulales</taxon>
        <taxon>Pirellulaceae</taxon>
        <taxon>Neorhodopirellula</taxon>
    </lineage>
</organism>
<dbReference type="InterPro" id="IPR004837">
    <property type="entry name" value="NaCa_Exmemb"/>
</dbReference>
<feature type="domain" description="Sodium/calcium exchanger membrane region" evidence="6">
    <location>
        <begin position="168"/>
        <end position="311"/>
    </location>
</feature>
<evidence type="ECO:0000313" key="8">
    <source>
        <dbReference type="Proteomes" id="UP001158067"/>
    </source>
</evidence>
<dbReference type="PANTHER" id="PTHR10846">
    <property type="entry name" value="SODIUM/POTASSIUM/CALCIUM EXCHANGER"/>
    <property type="match status" value="1"/>
</dbReference>
<feature type="transmembrane region" description="Helical" evidence="5">
    <location>
        <begin position="266"/>
        <end position="286"/>
    </location>
</feature>
<keyword evidence="3 5" id="KW-1133">Transmembrane helix</keyword>
<evidence type="ECO:0000256" key="1">
    <source>
        <dbReference type="ARBA" id="ARBA00004141"/>
    </source>
</evidence>
<feature type="transmembrane region" description="Helical" evidence="5">
    <location>
        <begin position="298"/>
        <end position="320"/>
    </location>
</feature>
<gene>
    <name evidence="7" type="ORF">SAMN06265222_11725</name>
</gene>
<keyword evidence="2 5" id="KW-0812">Transmembrane</keyword>
<feature type="transmembrane region" description="Helical" evidence="5">
    <location>
        <begin position="76"/>
        <end position="94"/>
    </location>
</feature>
<dbReference type="InterPro" id="IPR044880">
    <property type="entry name" value="NCX_ion-bd_dom_sf"/>
</dbReference>
<evidence type="ECO:0000256" key="4">
    <source>
        <dbReference type="ARBA" id="ARBA00023136"/>
    </source>
</evidence>
<feature type="transmembrane region" description="Helical" evidence="5">
    <location>
        <begin position="101"/>
        <end position="118"/>
    </location>
</feature>
<dbReference type="Proteomes" id="UP001158067">
    <property type="component" value="Unassembled WGS sequence"/>
</dbReference>
<feature type="transmembrane region" description="Helical" evidence="5">
    <location>
        <begin position="238"/>
        <end position="260"/>
    </location>
</feature>
<evidence type="ECO:0000256" key="2">
    <source>
        <dbReference type="ARBA" id="ARBA00022692"/>
    </source>
</evidence>
<evidence type="ECO:0000259" key="6">
    <source>
        <dbReference type="Pfam" id="PF01699"/>
    </source>
</evidence>
<feature type="transmembrane region" description="Helical" evidence="5">
    <location>
        <begin position="202"/>
        <end position="226"/>
    </location>
</feature>
<evidence type="ECO:0000256" key="3">
    <source>
        <dbReference type="ARBA" id="ARBA00022989"/>
    </source>
</evidence>
<dbReference type="Pfam" id="PF01699">
    <property type="entry name" value="Na_Ca_ex"/>
    <property type="match status" value="2"/>
</dbReference>
<evidence type="ECO:0000256" key="5">
    <source>
        <dbReference type="SAM" id="Phobius"/>
    </source>
</evidence>
<dbReference type="EMBL" id="FXUG01000017">
    <property type="protein sequence ID" value="SMP73849.1"/>
    <property type="molecule type" value="Genomic_DNA"/>
</dbReference>
<feature type="transmembrane region" description="Helical" evidence="5">
    <location>
        <begin position="165"/>
        <end position="187"/>
    </location>
</feature>
<feature type="domain" description="Sodium/calcium exchanger membrane region" evidence="6">
    <location>
        <begin position="3"/>
        <end position="142"/>
    </location>
</feature>
<feature type="transmembrane region" description="Helical" evidence="5">
    <location>
        <begin position="326"/>
        <end position="346"/>
    </location>
</feature>
<dbReference type="InterPro" id="IPR004481">
    <property type="entry name" value="K/Na/Ca-exchanger"/>
</dbReference>
<dbReference type="RefSeq" id="WP_283434806.1">
    <property type="nucleotide sequence ID" value="NZ_FXUG01000017.1"/>
</dbReference>
<keyword evidence="4 5" id="KW-0472">Membrane</keyword>
<sequence length="362" mass="37118">MTYILLTVGLVILVVGADCLVRGAVSLATLAKVSPLVIGLTVVAFGTSAPELAVSTISSVKGDAAISLGNVVGSNLFNVLVILGLSAAIVPLSVSSQLVRLDVPLMIAASIAVCLAALDGVISFIEGAMMMVAFVAYTGFLIRSGRREASETSSGDNAAFTWKSIFLSLAWLAAGLVGLVAGAHLLVDNASSIARGWGMSDMVIGLTIVAAGTSLPELATSIAAALKGQRDIAVGNVVGSNVFNLLMVLATAAMLSPAGIEVSPSVLRFDLLAMMLVAVLCLPMFISHATVSRGEAILMLALYVGYTAILIGDTTGTAGIPSAKQVFALIGLPISILVVSVSAWRNGRHNRSGGRRDVRLRD</sequence>
<proteinExistence type="predicted"/>
<accession>A0ABY1QKM6</accession>
<dbReference type="PANTHER" id="PTHR10846:SF8">
    <property type="entry name" value="INNER MEMBRANE PROTEIN YRBG"/>
    <property type="match status" value="1"/>
</dbReference>
<keyword evidence="8" id="KW-1185">Reference proteome</keyword>
<name>A0ABY1QKM6_9BACT</name>
<dbReference type="Gene3D" id="1.20.1420.30">
    <property type="entry name" value="NCX, central ion-binding region"/>
    <property type="match status" value="2"/>
</dbReference>
<reference evidence="7 8" key="1">
    <citation type="submission" date="2017-05" db="EMBL/GenBank/DDBJ databases">
        <authorList>
            <person name="Varghese N."/>
            <person name="Submissions S."/>
        </authorList>
    </citation>
    <scope>NUCLEOTIDE SEQUENCE [LARGE SCALE GENOMIC DNA]</scope>
    <source>
        <strain evidence="7 8">DSM 25457</strain>
    </source>
</reference>
<comment type="subcellular location">
    <subcellularLocation>
        <location evidence="1">Membrane</location>
        <topology evidence="1">Multi-pass membrane protein</topology>
    </subcellularLocation>
</comment>
<comment type="caution">
    <text evidence="7">The sequence shown here is derived from an EMBL/GenBank/DDBJ whole genome shotgun (WGS) entry which is preliminary data.</text>
</comment>
<evidence type="ECO:0000313" key="7">
    <source>
        <dbReference type="EMBL" id="SMP73849.1"/>
    </source>
</evidence>
<protein>
    <submittedName>
        <fullName evidence="7">Cation:H+ antiporter</fullName>
    </submittedName>
</protein>